<evidence type="ECO:0000256" key="1">
    <source>
        <dbReference type="SAM" id="MobiDB-lite"/>
    </source>
</evidence>
<reference evidence="2 3" key="1">
    <citation type="journal article" date="2022" name="Allergy">
        <title>Genome assembly and annotation of Periplaneta americana reveal a comprehensive cockroach allergen profile.</title>
        <authorList>
            <person name="Wang L."/>
            <person name="Xiong Q."/>
            <person name="Saelim N."/>
            <person name="Wang L."/>
            <person name="Nong W."/>
            <person name="Wan A.T."/>
            <person name="Shi M."/>
            <person name="Liu X."/>
            <person name="Cao Q."/>
            <person name="Hui J.H.L."/>
            <person name="Sookrung N."/>
            <person name="Leung T.F."/>
            <person name="Tungtrongchitr A."/>
            <person name="Tsui S.K.W."/>
        </authorList>
    </citation>
    <scope>NUCLEOTIDE SEQUENCE [LARGE SCALE GENOMIC DNA]</scope>
    <source>
        <strain evidence="2">PWHHKU_190912</strain>
    </source>
</reference>
<protein>
    <submittedName>
        <fullName evidence="2">Uncharacterized protein</fullName>
    </submittedName>
</protein>
<feature type="compositionally biased region" description="Acidic residues" evidence="1">
    <location>
        <begin position="47"/>
        <end position="56"/>
    </location>
</feature>
<proteinExistence type="predicted"/>
<organism evidence="2 3">
    <name type="scientific">Periplaneta americana</name>
    <name type="common">American cockroach</name>
    <name type="synonym">Blatta americana</name>
    <dbReference type="NCBI Taxonomy" id="6978"/>
    <lineage>
        <taxon>Eukaryota</taxon>
        <taxon>Metazoa</taxon>
        <taxon>Ecdysozoa</taxon>
        <taxon>Arthropoda</taxon>
        <taxon>Hexapoda</taxon>
        <taxon>Insecta</taxon>
        <taxon>Pterygota</taxon>
        <taxon>Neoptera</taxon>
        <taxon>Polyneoptera</taxon>
        <taxon>Dictyoptera</taxon>
        <taxon>Blattodea</taxon>
        <taxon>Blattoidea</taxon>
        <taxon>Blattidae</taxon>
        <taxon>Blattinae</taxon>
        <taxon>Periplaneta</taxon>
    </lineage>
</organism>
<comment type="caution">
    <text evidence="2">The sequence shown here is derived from an EMBL/GenBank/DDBJ whole genome shotgun (WGS) entry which is preliminary data.</text>
</comment>
<dbReference type="EMBL" id="JAJSOF020000039">
    <property type="protein sequence ID" value="KAJ4426830.1"/>
    <property type="molecule type" value="Genomic_DNA"/>
</dbReference>
<gene>
    <name evidence="2" type="ORF">ANN_26629</name>
</gene>
<evidence type="ECO:0000313" key="3">
    <source>
        <dbReference type="Proteomes" id="UP001148838"/>
    </source>
</evidence>
<name>A0ABQ8RYX1_PERAM</name>
<accession>A0ABQ8RYX1</accession>
<sequence length="87" mass="9415">MTKGVFTHVTVNVWQQSVKKVNEIDNWQRDALIEEMDSIIIRVGMDSSEDLNDSSVDEAGGKGSSTDSCGETASDNDDNSSTDTADN</sequence>
<feature type="compositionally biased region" description="Acidic residues" evidence="1">
    <location>
        <begin position="74"/>
        <end position="87"/>
    </location>
</feature>
<dbReference type="Proteomes" id="UP001148838">
    <property type="component" value="Unassembled WGS sequence"/>
</dbReference>
<evidence type="ECO:0000313" key="2">
    <source>
        <dbReference type="EMBL" id="KAJ4426830.1"/>
    </source>
</evidence>
<keyword evidence="3" id="KW-1185">Reference proteome</keyword>
<feature type="region of interest" description="Disordered" evidence="1">
    <location>
        <begin position="46"/>
        <end position="87"/>
    </location>
</feature>